<feature type="transmembrane region" description="Helical" evidence="1">
    <location>
        <begin position="76"/>
        <end position="96"/>
    </location>
</feature>
<gene>
    <name evidence="2" type="primary">Acey_s0600.g487</name>
    <name evidence="2" type="ORF">Y032_0600g487</name>
</gene>
<dbReference type="OrthoDB" id="5821800at2759"/>
<feature type="transmembrane region" description="Helical" evidence="1">
    <location>
        <begin position="14"/>
        <end position="32"/>
    </location>
</feature>
<name>A0A016WN65_9BILA</name>
<protein>
    <submittedName>
        <fullName evidence="2">Uncharacterized protein</fullName>
    </submittedName>
</protein>
<dbReference type="Proteomes" id="UP000024635">
    <property type="component" value="Unassembled WGS sequence"/>
</dbReference>
<evidence type="ECO:0000313" key="3">
    <source>
        <dbReference type="Proteomes" id="UP000024635"/>
    </source>
</evidence>
<comment type="caution">
    <text evidence="2">The sequence shown here is derived from an EMBL/GenBank/DDBJ whole genome shotgun (WGS) entry which is preliminary data.</text>
</comment>
<feature type="transmembrane region" description="Helical" evidence="1">
    <location>
        <begin position="38"/>
        <end position="55"/>
    </location>
</feature>
<reference evidence="3" key="1">
    <citation type="journal article" date="2015" name="Nat. Genet.">
        <title>The genome and transcriptome of the zoonotic hookworm Ancylostoma ceylanicum identify infection-specific gene families.</title>
        <authorList>
            <person name="Schwarz E.M."/>
            <person name="Hu Y."/>
            <person name="Antoshechkin I."/>
            <person name="Miller M.M."/>
            <person name="Sternberg P.W."/>
            <person name="Aroian R.V."/>
        </authorList>
    </citation>
    <scope>NUCLEOTIDE SEQUENCE</scope>
    <source>
        <strain evidence="3">HY135</strain>
    </source>
</reference>
<sequence>MRRLQHRGNLFDSLHRYAMIVGCLSCALHIVLDGFVSLPLMVAVFYLLCAHYGCSSRNNFSIAHVREVWRNAKAKTLIRVFSVTALCLLRIAFLSLHESEVDDTITVFLAYVQLLIAFTDNLSLCCELEETPSSRRRGLRWNERPQAAAAA</sequence>
<feature type="transmembrane region" description="Helical" evidence="1">
    <location>
        <begin position="108"/>
        <end position="128"/>
    </location>
</feature>
<dbReference type="AlphaFoldDB" id="A0A016WN65"/>
<proteinExistence type="predicted"/>
<dbReference type="EMBL" id="JARK01000200">
    <property type="protein sequence ID" value="EYC40712.1"/>
    <property type="molecule type" value="Genomic_DNA"/>
</dbReference>
<keyword evidence="1" id="KW-0472">Membrane</keyword>
<keyword evidence="3" id="KW-1185">Reference proteome</keyword>
<keyword evidence="1" id="KW-1133">Transmembrane helix</keyword>
<evidence type="ECO:0000256" key="1">
    <source>
        <dbReference type="SAM" id="Phobius"/>
    </source>
</evidence>
<organism evidence="2 3">
    <name type="scientific">Ancylostoma ceylanicum</name>
    <dbReference type="NCBI Taxonomy" id="53326"/>
    <lineage>
        <taxon>Eukaryota</taxon>
        <taxon>Metazoa</taxon>
        <taxon>Ecdysozoa</taxon>
        <taxon>Nematoda</taxon>
        <taxon>Chromadorea</taxon>
        <taxon>Rhabditida</taxon>
        <taxon>Rhabditina</taxon>
        <taxon>Rhabditomorpha</taxon>
        <taxon>Strongyloidea</taxon>
        <taxon>Ancylostomatidae</taxon>
        <taxon>Ancylostomatinae</taxon>
        <taxon>Ancylostoma</taxon>
    </lineage>
</organism>
<keyword evidence="1" id="KW-0812">Transmembrane</keyword>
<evidence type="ECO:0000313" key="2">
    <source>
        <dbReference type="EMBL" id="EYC40712.1"/>
    </source>
</evidence>
<accession>A0A016WN65</accession>